<evidence type="ECO:0000313" key="2">
    <source>
        <dbReference type="Proteomes" id="UP001172680"/>
    </source>
</evidence>
<comment type="caution">
    <text evidence="1">The sequence shown here is derived from an EMBL/GenBank/DDBJ whole genome shotgun (WGS) entry which is preliminary data.</text>
</comment>
<dbReference type="Proteomes" id="UP001172680">
    <property type="component" value="Unassembled WGS sequence"/>
</dbReference>
<reference evidence="1" key="1">
    <citation type="submission" date="2022-10" db="EMBL/GenBank/DDBJ databases">
        <title>Culturing micro-colonial fungi from biological soil crusts in the Mojave desert and describing Neophaeococcomyces mojavensis, and introducing the new genera and species Taxawa tesnikishii.</title>
        <authorList>
            <person name="Kurbessoian T."/>
            <person name="Stajich J.E."/>
        </authorList>
    </citation>
    <scope>NUCLEOTIDE SEQUENCE</scope>
    <source>
        <strain evidence="1">JES_115</strain>
    </source>
</reference>
<sequence length="116" mass="12787">MSQRDAATLYHLQQPQKLDKALAEDRAEFEDCTPCRLMGKHAPISHSHDFETNVRPGASAFIGLGVYSYASGSYQLRQQRAALLQSKSMFGMRSRQAGITGISAILIGLGIYRLVN</sequence>
<gene>
    <name evidence="1" type="primary">rrp4_2</name>
    <name evidence="1" type="ORF">H2199_005800</name>
</gene>
<dbReference type="EMBL" id="JAPDRP010000016">
    <property type="protein sequence ID" value="KAJ9641132.1"/>
    <property type="molecule type" value="Genomic_DNA"/>
</dbReference>
<name>A0ACC2Z095_9PEZI</name>
<accession>A0ACC2Z095</accession>
<organism evidence="1 2">
    <name type="scientific">Coniosporium tulheliwenetii</name>
    <dbReference type="NCBI Taxonomy" id="3383036"/>
    <lineage>
        <taxon>Eukaryota</taxon>
        <taxon>Fungi</taxon>
        <taxon>Dikarya</taxon>
        <taxon>Ascomycota</taxon>
        <taxon>Pezizomycotina</taxon>
        <taxon>Dothideomycetes</taxon>
        <taxon>Dothideomycetes incertae sedis</taxon>
        <taxon>Coniosporium</taxon>
    </lineage>
</organism>
<evidence type="ECO:0000313" key="1">
    <source>
        <dbReference type="EMBL" id="KAJ9641132.1"/>
    </source>
</evidence>
<proteinExistence type="predicted"/>
<protein>
    <submittedName>
        <fullName evidence="1">Exosome complex component rrp4</fullName>
    </submittedName>
</protein>
<keyword evidence="2" id="KW-1185">Reference proteome</keyword>